<feature type="site" description="Positions MEP for the nucleophilic attack" evidence="3">
    <location>
        <position position="207"/>
    </location>
</feature>
<dbReference type="PANTHER" id="PTHR32125">
    <property type="entry name" value="2-C-METHYL-D-ERYTHRITOL 4-PHOSPHATE CYTIDYLYLTRANSFERASE, CHLOROPLASTIC"/>
    <property type="match status" value="1"/>
</dbReference>
<dbReference type="EMBL" id="JAKZGP010000012">
    <property type="protein sequence ID" value="MCH7409141.1"/>
    <property type="molecule type" value="Genomic_DNA"/>
</dbReference>
<dbReference type="InterPro" id="IPR050088">
    <property type="entry name" value="IspD/TarI_cytidylyltransf_bact"/>
</dbReference>
<keyword evidence="1 3" id="KW-0808">Transferase</keyword>
<dbReference type="RefSeq" id="WP_241347496.1">
    <property type="nucleotide sequence ID" value="NZ_JAKZGP010000012.1"/>
</dbReference>
<keyword evidence="5" id="KW-1185">Reference proteome</keyword>
<comment type="catalytic activity">
    <reaction evidence="3">
        <text>2-C-methyl-D-erythritol 4-phosphate + CTP + H(+) = 4-CDP-2-C-methyl-D-erythritol + diphosphate</text>
        <dbReference type="Rhea" id="RHEA:13429"/>
        <dbReference type="ChEBI" id="CHEBI:15378"/>
        <dbReference type="ChEBI" id="CHEBI:33019"/>
        <dbReference type="ChEBI" id="CHEBI:37563"/>
        <dbReference type="ChEBI" id="CHEBI:57823"/>
        <dbReference type="ChEBI" id="CHEBI:58262"/>
        <dbReference type="EC" id="2.7.7.60"/>
    </reaction>
</comment>
<dbReference type="GO" id="GO:0050518">
    <property type="term" value="F:2-C-methyl-D-erythritol 4-phosphate cytidylyltransferase activity"/>
    <property type="evidence" value="ECO:0007669"/>
    <property type="project" value="UniProtKB-EC"/>
</dbReference>
<proteinExistence type="inferred from homology"/>
<dbReference type="EC" id="2.7.7.60" evidence="3"/>
<dbReference type="NCBIfam" id="NF001186">
    <property type="entry name" value="PRK00155.2-3"/>
    <property type="match status" value="1"/>
</dbReference>
<name>A0ABS9UY92_9BACT</name>
<feature type="site" description="Transition state stabilizer" evidence="3">
    <location>
        <position position="15"/>
    </location>
</feature>
<keyword evidence="3" id="KW-0414">Isoprene biosynthesis</keyword>
<dbReference type="InterPro" id="IPR029044">
    <property type="entry name" value="Nucleotide-diphossugar_trans"/>
</dbReference>
<reference evidence="4" key="1">
    <citation type="submission" date="2022-03" db="EMBL/GenBank/DDBJ databases">
        <title>De novo assembled genomes of Belliella spp. (Cyclobacteriaceae) strains.</title>
        <authorList>
            <person name="Szabo A."/>
            <person name="Korponai K."/>
            <person name="Felfoldi T."/>
        </authorList>
    </citation>
    <scope>NUCLEOTIDE SEQUENCE</scope>
    <source>
        <strain evidence="4">DSM 111904</strain>
    </source>
</reference>
<comment type="similarity">
    <text evidence="3">Belongs to the IspD/TarI cytidylyltransferase family. IspD subfamily.</text>
</comment>
<feature type="site" description="Positions MEP for the nucleophilic attack" evidence="3">
    <location>
        <position position="153"/>
    </location>
</feature>
<dbReference type="InterPro" id="IPR001228">
    <property type="entry name" value="IspD"/>
</dbReference>
<sequence length="223" mass="24891">MLKHAIIVAGGSGTRMGAPMPKQYLLLNDQPVLMHTLRKFAHAEPEVKLILVIPENDFDLWSELCEKHNFQIPHHLVAGGKSRFQSVRNGLKAIEGEEGLVAIHDGVRPFVNASVINESYTVAASQGSAVAVIALKDSVRKLLDDGKSVYQERQYFRLVQTPQTFQLAKIKKAFEITELHTFTDDATVYEHQGWQVTLIAGNPENIKLTTPEDLDYAAFLLSR</sequence>
<evidence type="ECO:0000313" key="5">
    <source>
        <dbReference type="Proteomes" id="UP001165489"/>
    </source>
</evidence>
<dbReference type="CDD" id="cd02516">
    <property type="entry name" value="CDP-ME_synthetase"/>
    <property type="match status" value="1"/>
</dbReference>
<dbReference type="Pfam" id="PF01128">
    <property type="entry name" value="IspD"/>
    <property type="match status" value="1"/>
</dbReference>
<comment type="caution">
    <text evidence="4">The sequence shown here is derived from an EMBL/GenBank/DDBJ whole genome shotgun (WGS) entry which is preliminary data.</text>
</comment>
<comment type="function">
    <text evidence="3">Catalyzes the formation of 4-diphosphocytidyl-2-C-methyl-D-erythritol from CTP and 2-C-methyl-D-erythritol 4-phosphate (MEP).</text>
</comment>
<feature type="site" description="Transition state stabilizer" evidence="3">
    <location>
        <position position="22"/>
    </location>
</feature>
<dbReference type="HAMAP" id="MF_00108">
    <property type="entry name" value="IspD"/>
    <property type="match status" value="1"/>
</dbReference>
<dbReference type="Gene3D" id="3.90.550.10">
    <property type="entry name" value="Spore Coat Polysaccharide Biosynthesis Protein SpsA, Chain A"/>
    <property type="match status" value="1"/>
</dbReference>
<gene>
    <name evidence="3" type="primary">ispD</name>
    <name evidence="4" type="ORF">MM239_07035</name>
</gene>
<accession>A0ABS9UY92</accession>
<evidence type="ECO:0000256" key="3">
    <source>
        <dbReference type="HAMAP-Rule" id="MF_00108"/>
    </source>
</evidence>
<keyword evidence="2 3" id="KW-0548">Nucleotidyltransferase</keyword>
<protein>
    <recommendedName>
        <fullName evidence="3">2-C-methyl-D-erythritol 4-phosphate cytidylyltransferase</fullName>
        <ecNumber evidence="3">2.7.7.60</ecNumber>
    </recommendedName>
    <alternativeName>
        <fullName evidence="3">4-diphosphocytidyl-2C-methyl-D-erythritol synthase</fullName>
    </alternativeName>
    <alternativeName>
        <fullName evidence="3">MEP cytidylyltransferase</fullName>
        <shortName evidence="3">MCT</shortName>
    </alternativeName>
</protein>
<dbReference type="InterPro" id="IPR034683">
    <property type="entry name" value="IspD/TarI"/>
</dbReference>
<evidence type="ECO:0000256" key="2">
    <source>
        <dbReference type="ARBA" id="ARBA00022695"/>
    </source>
</evidence>
<dbReference type="SUPFAM" id="SSF53448">
    <property type="entry name" value="Nucleotide-diphospho-sugar transferases"/>
    <property type="match status" value="1"/>
</dbReference>
<dbReference type="PANTHER" id="PTHR32125:SF4">
    <property type="entry name" value="2-C-METHYL-D-ERYTHRITOL 4-PHOSPHATE CYTIDYLYLTRANSFERASE, CHLOROPLASTIC"/>
    <property type="match status" value="1"/>
</dbReference>
<dbReference type="NCBIfam" id="TIGR00453">
    <property type="entry name" value="ispD"/>
    <property type="match status" value="1"/>
</dbReference>
<dbReference type="Proteomes" id="UP001165489">
    <property type="component" value="Unassembled WGS sequence"/>
</dbReference>
<organism evidence="4 5">
    <name type="scientific">Belliella filtrata</name>
    <dbReference type="NCBI Taxonomy" id="2923435"/>
    <lineage>
        <taxon>Bacteria</taxon>
        <taxon>Pseudomonadati</taxon>
        <taxon>Bacteroidota</taxon>
        <taxon>Cytophagia</taxon>
        <taxon>Cytophagales</taxon>
        <taxon>Cyclobacteriaceae</taxon>
        <taxon>Belliella</taxon>
    </lineage>
</organism>
<evidence type="ECO:0000313" key="4">
    <source>
        <dbReference type="EMBL" id="MCH7409141.1"/>
    </source>
</evidence>
<comment type="pathway">
    <text evidence="3">Isoprenoid biosynthesis; isopentenyl diphosphate biosynthesis via DXP pathway; isopentenyl diphosphate from 1-deoxy-D-xylulose 5-phosphate: step 2/6.</text>
</comment>
<evidence type="ECO:0000256" key="1">
    <source>
        <dbReference type="ARBA" id="ARBA00022679"/>
    </source>
</evidence>